<organism evidence="1 2">
    <name type="scientific">Marinospirillum insulare</name>
    <dbReference type="NCBI Taxonomy" id="217169"/>
    <lineage>
        <taxon>Bacteria</taxon>
        <taxon>Pseudomonadati</taxon>
        <taxon>Pseudomonadota</taxon>
        <taxon>Gammaproteobacteria</taxon>
        <taxon>Oceanospirillales</taxon>
        <taxon>Oceanospirillaceae</taxon>
        <taxon>Marinospirillum</taxon>
    </lineage>
</organism>
<comment type="caution">
    <text evidence="1">The sequence shown here is derived from an EMBL/GenBank/DDBJ whole genome shotgun (WGS) entry which is preliminary data.</text>
</comment>
<dbReference type="InterPro" id="IPR035439">
    <property type="entry name" value="UPF0145_dom_sf"/>
</dbReference>
<dbReference type="EMBL" id="BSOR01000022">
    <property type="protein sequence ID" value="GLR63941.1"/>
    <property type="molecule type" value="Genomic_DNA"/>
</dbReference>
<dbReference type="SUPFAM" id="SSF117782">
    <property type="entry name" value="YbjQ-like"/>
    <property type="match status" value="1"/>
</dbReference>
<dbReference type="InterPro" id="IPR036034">
    <property type="entry name" value="PDZ_sf"/>
</dbReference>
<evidence type="ECO:0000313" key="2">
    <source>
        <dbReference type="Proteomes" id="UP001156682"/>
    </source>
</evidence>
<dbReference type="Gene3D" id="3.30.110.70">
    <property type="entry name" value="Hypothetical protein apc22750. Chain B"/>
    <property type="match status" value="1"/>
</dbReference>
<evidence type="ECO:0008006" key="3">
    <source>
        <dbReference type="Google" id="ProtNLM"/>
    </source>
</evidence>
<proteinExistence type="predicted"/>
<reference evidence="2" key="1">
    <citation type="journal article" date="2019" name="Int. J. Syst. Evol. Microbiol.">
        <title>The Global Catalogue of Microorganisms (GCM) 10K type strain sequencing project: providing services to taxonomists for standard genome sequencing and annotation.</title>
        <authorList>
            <consortium name="The Broad Institute Genomics Platform"/>
            <consortium name="The Broad Institute Genome Sequencing Center for Infectious Disease"/>
            <person name="Wu L."/>
            <person name="Ma J."/>
        </authorList>
    </citation>
    <scope>NUCLEOTIDE SEQUENCE [LARGE SCALE GENOMIC DNA]</scope>
    <source>
        <strain evidence="2">NBRC 100033</strain>
    </source>
</reference>
<evidence type="ECO:0000313" key="1">
    <source>
        <dbReference type="EMBL" id="GLR63941.1"/>
    </source>
</evidence>
<dbReference type="RefSeq" id="WP_027851683.1">
    <property type="nucleotide sequence ID" value="NZ_BSOR01000022.1"/>
</dbReference>
<protein>
    <recommendedName>
        <fullName evidence="3">PDZ domain-containing protein</fullName>
    </recommendedName>
</protein>
<sequence length="205" mass="22502">MNAIRVVDIVDHHANGAKAGIEVGDTLVKANEFSLESVNDLTSFMSSYTNKPECIITLLNKKGDVSLVRLPVGALGLSLVPVEIENNFNEFLYEDFIKTNKELINKIEIDSALISTASTLEGYKIEEHFGVITYQRFVSSKENTNDISIFNLKRQALEKGANAVIGVNFNFISDVSGGESYTSTSITLHISGTAVRVKKIQPNED</sequence>
<accession>A0ABQ5ZWV0</accession>
<dbReference type="SUPFAM" id="SSF50156">
    <property type="entry name" value="PDZ domain-like"/>
    <property type="match status" value="1"/>
</dbReference>
<dbReference type="Proteomes" id="UP001156682">
    <property type="component" value="Unassembled WGS sequence"/>
</dbReference>
<gene>
    <name evidence="1" type="ORF">GCM10007878_13790</name>
</gene>
<name>A0ABQ5ZWV0_9GAMM</name>
<keyword evidence="2" id="KW-1185">Reference proteome</keyword>